<sequence length="180" mass="20561">MKNGTKWGIALGVGIPSVLILIGLIGLLIKFFMKRCRKKAWDDIRSAPKDSDSVENGSHHRKLSKRRPSDREPLYESEVNTTTDISDGHISIPIPIDEHDNPSNHHHHNYNSIKENDHTLVQIQRERLNRLKLDETRLKPMVSINPGGINIQRAIDEAQKEFDESVVGTATVKIKHYRHK</sequence>
<comment type="caution">
    <text evidence="3">The sequence shown here is derived from an EMBL/GenBank/DDBJ whole genome shotgun (WGS) entry which is preliminary data.</text>
</comment>
<name>A0A818TIX4_9BILA</name>
<dbReference type="Proteomes" id="UP000663844">
    <property type="component" value="Unassembled WGS sequence"/>
</dbReference>
<gene>
    <name evidence="3" type="ORF">OXD698_LOCUS11102</name>
</gene>
<keyword evidence="2" id="KW-1133">Transmembrane helix</keyword>
<feature type="transmembrane region" description="Helical" evidence="2">
    <location>
        <begin position="6"/>
        <end position="29"/>
    </location>
</feature>
<feature type="region of interest" description="Disordered" evidence="1">
    <location>
        <begin position="46"/>
        <end position="80"/>
    </location>
</feature>
<proteinExistence type="predicted"/>
<evidence type="ECO:0000256" key="2">
    <source>
        <dbReference type="SAM" id="Phobius"/>
    </source>
</evidence>
<protein>
    <submittedName>
        <fullName evidence="3">Uncharacterized protein</fullName>
    </submittedName>
</protein>
<evidence type="ECO:0000313" key="4">
    <source>
        <dbReference type="Proteomes" id="UP000663844"/>
    </source>
</evidence>
<organism evidence="3 4">
    <name type="scientific">Adineta steineri</name>
    <dbReference type="NCBI Taxonomy" id="433720"/>
    <lineage>
        <taxon>Eukaryota</taxon>
        <taxon>Metazoa</taxon>
        <taxon>Spiralia</taxon>
        <taxon>Gnathifera</taxon>
        <taxon>Rotifera</taxon>
        <taxon>Eurotatoria</taxon>
        <taxon>Bdelloidea</taxon>
        <taxon>Adinetida</taxon>
        <taxon>Adinetidae</taxon>
        <taxon>Adineta</taxon>
    </lineage>
</organism>
<dbReference type="EMBL" id="CAJOAZ010000614">
    <property type="protein sequence ID" value="CAF3683749.1"/>
    <property type="molecule type" value="Genomic_DNA"/>
</dbReference>
<dbReference type="AlphaFoldDB" id="A0A818TIX4"/>
<evidence type="ECO:0000313" key="3">
    <source>
        <dbReference type="EMBL" id="CAF3683749.1"/>
    </source>
</evidence>
<reference evidence="3" key="1">
    <citation type="submission" date="2021-02" db="EMBL/GenBank/DDBJ databases">
        <authorList>
            <person name="Nowell W R."/>
        </authorList>
    </citation>
    <scope>NUCLEOTIDE SEQUENCE</scope>
</reference>
<keyword evidence="2" id="KW-0812">Transmembrane</keyword>
<keyword evidence="2" id="KW-0472">Membrane</keyword>
<accession>A0A818TIX4</accession>
<evidence type="ECO:0000256" key="1">
    <source>
        <dbReference type="SAM" id="MobiDB-lite"/>
    </source>
</evidence>